<dbReference type="CDD" id="cd01310">
    <property type="entry name" value="TatD_DNAse"/>
    <property type="match status" value="1"/>
</dbReference>
<reference evidence="4 5" key="1">
    <citation type="journal article" date="2014" name="BMC Genomics">
        <title>Comparison of environmental and isolate Sulfobacillus genomes reveals diverse carbon, sulfur, nitrogen, and hydrogen metabolisms.</title>
        <authorList>
            <person name="Justice N.B."/>
            <person name="Norman A."/>
            <person name="Brown C.T."/>
            <person name="Singh A."/>
            <person name="Thomas B.C."/>
            <person name="Banfield J.F."/>
        </authorList>
    </citation>
    <scope>NUCLEOTIDE SEQUENCE [LARGE SCALE GENOMIC DNA]</scope>
    <source>
        <strain evidence="4">AMDSBA3</strain>
    </source>
</reference>
<dbReference type="Gene3D" id="3.20.20.140">
    <property type="entry name" value="Metal-dependent hydrolases"/>
    <property type="match status" value="1"/>
</dbReference>
<dbReference type="EMBL" id="PXYV01000031">
    <property type="protein sequence ID" value="PSR21591.1"/>
    <property type="molecule type" value="Genomic_DNA"/>
</dbReference>
<evidence type="ECO:0000313" key="5">
    <source>
        <dbReference type="Proteomes" id="UP000241848"/>
    </source>
</evidence>
<dbReference type="GO" id="GO:0004536">
    <property type="term" value="F:DNA nuclease activity"/>
    <property type="evidence" value="ECO:0007669"/>
    <property type="project" value="InterPro"/>
</dbReference>
<dbReference type="SUPFAM" id="SSF51556">
    <property type="entry name" value="Metallo-dependent hydrolases"/>
    <property type="match status" value="1"/>
</dbReference>
<keyword evidence="2" id="KW-0378">Hydrolase</keyword>
<evidence type="ECO:0000256" key="3">
    <source>
        <dbReference type="PIRSR" id="PIRSR005902-1"/>
    </source>
</evidence>
<dbReference type="AlphaFoldDB" id="A0A2T2WH76"/>
<evidence type="ECO:0000313" key="4">
    <source>
        <dbReference type="EMBL" id="PSR21591.1"/>
    </source>
</evidence>
<feature type="binding site" evidence="3">
    <location>
        <position position="95"/>
    </location>
    <ligand>
        <name>a divalent metal cation</name>
        <dbReference type="ChEBI" id="CHEBI:60240"/>
        <label>1</label>
    </ligand>
</feature>
<feature type="binding site" evidence="3">
    <location>
        <position position="9"/>
    </location>
    <ligand>
        <name>a divalent metal cation</name>
        <dbReference type="ChEBI" id="CHEBI:60240"/>
        <label>1</label>
    </ligand>
</feature>
<organism evidence="4 5">
    <name type="scientific">Sulfobacillus acidophilus</name>
    <dbReference type="NCBI Taxonomy" id="53633"/>
    <lineage>
        <taxon>Bacteria</taxon>
        <taxon>Bacillati</taxon>
        <taxon>Bacillota</taxon>
        <taxon>Clostridia</taxon>
        <taxon>Eubacteriales</taxon>
        <taxon>Clostridiales Family XVII. Incertae Sedis</taxon>
        <taxon>Sulfobacillus</taxon>
    </lineage>
</organism>
<dbReference type="PANTHER" id="PTHR46124">
    <property type="entry name" value="D-AMINOACYL-TRNA DEACYLASE"/>
    <property type="match status" value="1"/>
</dbReference>
<dbReference type="Pfam" id="PF01026">
    <property type="entry name" value="TatD_DNase"/>
    <property type="match status" value="1"/>
</dbReference>
<sequence>MTVKLIDSHCHLQDPAFDGDRDDVYRRAQQSGIGLIVPGYTMPSSKAAVAFACEKNDTWALVGIHPHDAKERRRSDLDQLSEWVAHCDIVAGIGEIGLDYHYNHSLPEVQRTVFLEQLTLARELNVAASVHTREAEEDTWQIIRTVGHRRGVIHCFTGTPEFAQRVVEFGWSISFSGAVTFKNAHDLRKVAETLPFDRLLIETDAPYLSPVPWRGQRNEPMRVIRVAEVLAALKNCSTEQLFAVTMGNAATLFSLAIASRE</sequence>
<dbReference type="NCBIfam" id="TIGR00010">
    <property type="entry name" value="YchF/TatD family DNA exonuclease"/>
    <property type="match status" value="1"/>
</dbReference>
<dbReference type="PIRSF" id="PIRSF005902">
    <property type="entry name" value="DNase_TatD"/>
    <property type="match status" value="1"/>
</dbReference>
<dbReference type="GO" id="GO:0046872">
    <property type="term" value="F:metal ion binding"/>
    <property type="evidence" value="ECO:0007669"/>
    <property type="project" value="UniProtKB-KW"/>
</dbReference>
<dbReference type="FunFam" id="3.20.20.140:FF:000005">
    <property type="entry name" value="TatD family hydrolase"/>
    <property type="match status" value="1"/>
</dbReference>
<dbReference type="InterPro" id="IPR018228">
    <property type="entry name" value="DNase_TatD-rel_CS"/>
</dbReference>
<accession>A0A2T2WH76</accession>
<dbReference type="InterPro" id="IPR032466">
    <property type="entry name" value="Metal_Hydrolase"/>
</dbReference>
<feature type="binding site" evidence="3">
    <location>
        <position position="11"/>
    </location>
    <ligand>
        <name>a divalent metal cation</name>
        <dbReference type="ChEBI" id="CHEBI:60240"/>
        <label>1</label>
    </ligand>
</feature>
<gene>
    <name evidence="4" type="ORF">C7B45_10295</name>
</gene>
<dbReference type="InterPro" id="IPR015991">
    <property type="entry name" value="TatD/YcfH-like"/>
</dbReference>
<dbReference type="PANTHER" id="PTHR46124:SF2">
    <property type="entry name" value="D-AMINOACYL-TRNA DEACYLASE"/>
    <property type="match status" value="1"/>
</dbReference>
<feature type="binding site" evidence="3">
    <location>
        <position position="204"/>
    </location>
    <ligand>
        <name>a divalent metal cation</name>
        <dbReference type="ChEBI" id="CHEBI:60240"/>
        <label>1</label>
    </ligand>
</feature>
<feature type="binding site" evidence="3">
    <location>
        <position position="131"/>
    </location>
    <ligand>
        <name>a divalent metal cation</name>
        <dbReference type="ChEBI" id="CHEBI:60240"/>
        <label>2</label>
    </ligand>
</feature>
<proteinExistence type="predicted"/>
<feature type="binding site" evidence="3">
    <location>
        <position position="154"/>
    </location>
    <ligand>
        <name>a divalent metal cation</name>
        <dbReference type="ChEBI" id="CHEBI:60240"/>
        <label>2</label>
    </ligand>
</feature>
<dbReference type="Proteomes" id="UP000241848">
    <property type="component" value="Unassembled WGS sequence"/>
</dbReference>
<protein>
    <submittedName>
        <fullName evidence="4">TatD family deoxyribonuclease</fullName>
    </submittedName>
</protein>
<name>A0A2T2WH76_9FIRM</name>
<evidence type="ECO:0000256" key="2">
    <source>
        <dbReference type="ARBA" id="ARBA00022801"/>
    </source>
</evidence>
<dbReference type="InterPro" id="IPR001130">
    <property type="entry name" value="TatD-like"/>
</dbReference>
<dbReference type="PROSITE" id="PS01091">
    <property type="entry name" value="TATD_3"/>
    <property type="match status" value="1"/>
</dbReference>
<comment type="caution">
    <text evidence="4">The sequence shown here is derived from an EMBL/GenBank/DDBJ whole genome shotgun (WGS) entry which is preliminary data.</text>
</comment>
<evidence type="ECO:0000256" key="1">
    <source>
        <dbReference type="ARBA" id="ARBA00022723"/>
    </source>
</evidence>
<dbReference type="GO" id="GO:0016788">
    <property type="term" value="F:hydrolase activity, acting on ester bonds"/>
    <property type="evidence" value="ECO:0007669"/>
    <property type="project" value="InterPro"/>
</dbReference>
<keyword evidence="1 3" id="KW-0479">Metal-binding</keyword>